<dbReference type="RefSeq" id="WP_378961016.1">
    <property type="nucleotide sequence ID" value="NZ_JBHRXC010000016.1"/>
</dbReference>
<organism evidence="2 3">
    <name type="scientific">Pedobacter jamesrossensis</name>
    <dbReference type="NCBI Taxonomy" id="1908238"/>
    <lineage>
        <taxon>Bacteria</taxon>
        <taxon>Pseudomonadati</taxon>
        <taxon>Bacteroidota</taxon>
        <taxon>Sphingobacteriia</taxon>
        <taxon>Sphingobacteriales</taxon>
        <taxon>Sphingobacteriaceae</taxon>
        <taxon>Pedobacter</taxon>
    </lineage>
</organism>
<accession>A0ABV8NMQ7</accession>
<keyword evidence="3" id="KW-1185">Reference proteome</keyword>
<evidence type="ECO:0008006" key="4">
    <source>
        <dbReference type="Google" id="ProtNLM"/>
    </source>
</evidence>
<evidence type="ECO:0000313" key="2">
    <source>
        <dbReference type="EMBL" id="MFC4197492.1"/>
    </source>
</evidence>
<dbReference type="EMBL" id="JBHSBY010000119">
    <property type="protein sequence ID" value="MFC4197492.1"/>
    <property type="molecule type" value="Genomic_DNA"/>
</dbReference>
<reference evidence="3" key="1">
    <citation type="journal article" date="2019" name="Int. J. Syst. Evol. Microbiol.">
        <title>The Global Catalogue of Microorganisms (GCM) 10K type strain sequencing project: providing services to taxonomists for standard genome sequencing and annotation.</title>
        <authorList>
            <consortium name="The Broad Institute Genomics Platform"/>
            <consortium name="The Broad Institute Genome Sequencing Center for Infectious Disease"/>
            <person name="Wu L."/>
            <person name="Ma J."/>
        </authorList>
    </citation>
    <scope>NUCLEOTIDE SEQUENCE [LARGE SCALE GENOMIC DNA]</scope>
    <source>
        <strain evidence="3">CCM 8689</strain>
    </source>
</reference>
<sequence length="321" mass="35940">MNLSTNRLTAFVPARIAFFTFLLVCISRCASAQNTVAKIIPADLSEISGLFISRNNLFFIHNDSGDTSRFFAIDAKGNLVSTLYFKGDLSKKHFGVTDCEDIAGGPGLVKNKSYIYLGDIGDNGSNRPYVTVYRFPEPNKFSINMQIESEAVHLKYPNGPQDAETLMVDPILKELIIISKRQDTVGIYSASLFFKNEDTVTMKKQGSLFLPGKGLWKYVVSGDISRDGRQVILKTYTNVYYWLRNGKEPISQTLRRMPTKLPYILEPQGEAVGFTPDGKAYYCISEGKNAVIYRYNIPKLPDHTSKRALSTSPVRSSGHRE</sequence>
<feature type="chain" id="PRO_5045770311" description="TolB-like 6-blade propeller-like" evidence="1">
    <location>
        <begin position="33"/>
        <end position="321"/>
    </location>
</feature>
<feature type="signal peptide" evidence="1">
    <location>
        <begin position="1"/>
        <end position="32"/>
    </location>
</feature>
<evidence type="ECO:0000313" key="3">
    <source>
        <dbReference type="Proteomes" id="UP001595792"/>
    </source>
</evidence>
<evidence type="ECO:0000256" key="1">
    <source>
        <dbReference type="SAM" id="SignalP"/>
    </source>
</evidence>
<dbReference type="SUPFAM" id="SSF75011">
    <property type="entry name" value="3-carboxy-cis,cis-mucoante lactonizing enzyme"/>
    <property type="match status" value="1"/>
</dbReference>
<name>A0ABV8NMQ7_9SPHI</name>
<comment type="caution">
    <text evidence="2">The sequence shown here is derived from an EMBL/GenBank/DDBJ whole genome shotgun (WGS) entry which is preliminary data.</text>
</comment>
<proteinExistence type="predicted"/>
<gene>
    <name evidence="2" type="ORF">ACFOUY_12370</name>
</gene>
<dbReference type="Proteomes" id="UP001595792">
    <property type="component" value="Unassembled WGS sequence"/>
</dbReference>
<keyword evidence="1" id="KW-0732">Signal</keyword>
<protein>
    <recommendedName>
        <fullName evidence="4">TolB-like 6-blade propeller-like</fullName>
    </recommendedName>
</protein>